<protein>
    <recommendedName>
        <fullName evidence="3">AbiEi antitoxin C-terminal domain-containing protein</fullName>
    </recommendedName>
</protein>
<evidence type="ECO:0000313" key="1">
    <source>
        <dbReference type="EMBL" id="TCK70602.1"/>
    </source>
</evidence>
<comment type="caution">
    <text evidence="1">The sequence shown here is derived from an EMBL/GenBank/DDBJ whole genome shotgun (WGS) entry which is preliminary data.</text>
</comment>
<organism evidence="1 2">
    <name type="scientific">Lonepinella koalarum</name>
    <dbReference type="NCBI Taxonomy" id="53417"/>
    <lineage>
        <taxon>Bacteria</taxon>
        <taxon>Pseudomonadati</taxon>
        <taxon>Pseudomonadota</taxon>
        <taxon>Gammaproteobacteria</taxon>
        <taxon>Pasteurellales</taxon>
        <taxon>Pasteurellaceae</taxon>
        <taxon>Lonepinella</taxon>
    </lineage>
</organism>
<evidence type="ECO:0000313" key="2">
    <source>
        <dbReference type="Proteomes" id="UP000295496"/>
    </source>
</evidence>
<dbReference type="InterPro" id="IPR045738">
    <property type="entry name" value="DUF6088"/>
</dbReference>
<dbReference type="AlphaFoldDB" id="A0A4R1KYK7"/>
<dbReference type="RefSeq" id="WP_132300921.1">
    <property type="nucleotide sequence ID" value="NZ_CP170642.1"/>
</dbReference>
<evidence type="ECO:0008006" key="3">
    <source>
        <dbReference type="Google" id="ProtNLM"/>
    </source>
</evidence>
<reference evidence="1 2" key="1">
    <citation type="submission" date="2019-03" db="EMBL/GenBank/DDBJ databases">
        <title>Genomic Encyclopedia of Type Strains, Phase IV (KMG-IV): sequencing the most valuable type-strain genomes for metagenomic binning, comparative biology and taxonomic classification.</title>
        <authorList>
            <person name="Goeker M."/>
        </authorList>
    </citation>
    <scope>NUCLEOTIDE SEQUENCE [LARGE SCALE GENOMIC DNA]</scope>
    <source>
        <strain evidence="1 2">DSM 10053</strain>
    </source>
</reference>
<name>A0A4R1KYK7_9PAST</name>
<sequence length="242" mass="27629">MLRNNTDSKNQVLQDIPRGIVFGFNELEKSSSTQAMIKMLNRKVVKGELVKLSKGRFYKPEKTIFGQLQAPINEVVKDFLYKNGSCIGYLTGLSIYNQFGLSSQVSSVIQIGRNSLRPALQRLQYKIHFVQQKNIITQQNIPLLQYLDCIRFIKKIPDSTVSKAVSRLLSLLDDFSDEQKEAMVSLVLQYPPSTRALFGAMLEYCQQYSLADSLFDTLNPITTYQFIDVDKILPNTNKWNIV</sequence>
<accession>A0A4R1KYK7</accession>
<dbReference type="Proteomes" id="UP000295496">
    <property type="component" value="Unassembled WGS sequence"/>
</dbReference>
<proteinExistence type="predicted"/>
<keyword evidence="2" id="KW-1185">Reference proteome</keyword>
<dbReference type="Pfam" id="PF19570">
    <property type="entry name" value="DUF6088"/>
    <property type="match status" value="1"/>
</dbReference>
<gene>
    <name evidence="1" type="ORF">EV692_0885</name>
</gene>
<dbReference type="EMBL" id="SMGJ01000002">
    <property type="protein sequence ID" value="TCK70602.1"/>
    <property type="molecule type" value="Genomic_DNA"/>
</dbReference>